<dbReference type="InterPro" id="IPR038765">
    <property type="entry name" value="Papain-like_cys_pep_sf"/>
</dbReference>
<evidence type="ECO:0000259" key="1">
    <source>
        <dbReference type="PROSITE" id="PS50235"/>
    </source>
</evidence>
<gene>
    <name evidence="2" type="ORF">JKP88DRAFT_260201</name>
</gene>
<dbReference type="Gene3D" id="3.90.70.10">
    <property type="entry name" value="Cysteine proteinases"/>
    <property type="match status" value="1"/>
</dbReference>
<dbReference type="AlphaFoldDB" id="A0A835Z5P0"/>
<keyword evidence="3" id="KW-1185">Reference proteome</keyword>
<dbReference type="InterPro" id="IPR001394">
    <property type="entry name" value="Peptidase_C19_UCH"/>
</dbReference>
<proteinExistence type="predicted"/>
<dbReference type="InterPro" id="IPR028889">
    <property type="entry name" value="USP"/>
</dbReference>
<dbReference type="PROSITE" id="PS50235">
    <property type="entry name" value="USP_3"/>
    <property type="match status" value="1"/>
</dbReference>
<organism evidence="2 3">
    <name type="scientific">Tribonema minus</name>
    <dbReference type="NCBI Taxonomy" id="303371"/>
    <lineage>
        <taxon>Eukaryota</taxon>
        <taxon>Sar</taxon>
        <taxon>Stramenopiles</taxon>
        <taxon>Ochrophyta</taxon>
        <taxon>PX clade</taxon>
        <taxon>Xanthophyceae</taxon>
        <taxon>Tribonematales</taxon>
        <taxon>Tribonemataceae</taxon>
        <taxon>Tribonema</taxon>
    </lineage>
</organism>
<evidence type="ECO:0000313" key="3">
    <source>
        <dbReference type="Proteomes" id="UP000664859"/>
    </source>
</evidence>
<comment type="caution">
    <text evidence="2">The sequence shown here is derived from an EMBL/GenBank/DDBJ whole genome shotgun (WGS) entry which is preliminary data.</text>
</comment>
<evidence type="ECO:0000313" key="2">
    <source>
        <dbReference type="EMBL" id="KAG5188102.1"/>
    </source>
</evidence>
<feature type="domain" description="USP" evidence="1">
    <location>
        <begin position="1"/>
        <end position="213"/>
    </location>
</feature>
<name>A0A835Z5P0_9STRA</name>
<dbReference type="OrthoDB" id="292964at2759"/>
<accession>A0A835Z5P0</accession>
<reference evidence="2" key="1">
    <citation type="submission" date="2021-02" db="EMBL/GenBank/DDBJ databases">
        <title>First Annotated Genome of the Yellow-green Alga Tribonema minus.</title>
        <authorList>
            <person name="Mahan K.M."/>
        </authorList>
    </citation>
    <scope>NUCLEOTIDE SEQUENCE</scope>
    <source>
        <strain evidence="2">UTEX B ZZ1240</strain>
    </source>
</reference>
<dbReference type="Proteomes" id="UP000664859">
    <property type="component" value="Unassembled WGS sequence"/>
</dbReference>
<dbReference type="EMBL" id="JAFCMP010000077">
    <property type="protein sequence ID" value="KAG5188102.1"/>
    <property type="molecule type" value="Genomic_DNA"/>
</dbReference>
<dbReference type="PANTHER" id="PTHR21646">
    <property type="entry name" value="UBIQUITIN CARBOXYL-TERMINAL HYDROLASE"/>
    <property type="match status" value="1"/>
</dbReference>
<dbReference type="SUPFAM" id="SSF54001">
    <property type="entry name" value="Cysteine proteinases"/>
    <property type="match status" value="1"/>
</dbReference>
<dbReference type="InterPro" id="IPR050185">
    <property type="entry name" value="Ub_carboxyl-term_hydrolase"/>
</dbReference>
<dbReference type="Pfam" id="PF00443">
    <property type="entry name" value="UCH"/>
    <property type="match status" value="1"/>
</dbReference>
<dbReference type="GO" id="GO:0016579">
    <property type="term" value="P:protein deubiquitination"/>
    <property type="evidence" value="ECO:0007669"/>
    <property type="project" value="InterPro"/>
</dbReference>
<sequence>MGNTCFMNTALQCLSNCIPLTDYFLGYDFKKEINATNPIGFKGAVAEAYGLLVNTLWQGARGDALAPSDFKSAIDAVMPHFQGYAQHDVHEFLAFLLDAVHEDLNRVEAAAREAWRGYLLRNKPIIVDLFQGQLRSSLQCRRCLHTSVTFDPFMYLSVPMPRDSGSSSGDGGGSAPSLERCIELFCEEESLSGENAWFCPKCRTATAATVRMV</sequence>
<dbReference type="GO" id="GO:0004843">
    <property type="term" value="F:cysteine-type deubiquitinase activity"/>
    <property type="evidence" value="ECO:0007669"/>
    <property type="project" value="InterPro"/>
</dbReference>
<protein>
    <recommendedName>
        <fullName evidence="1">USP domain-containing protein</fullName>
    </recommendedName>
</protein>